<dbReference type="RefSeq" id="WP_024730176.1">
    <property type="nucleotide sequence ID" value="NZ_CABIWA010000031.1"/>
</dbReference>
<evidence type="ECO:0000313" key="4">
    <source>
        <dbReference type="Proteomes" id="UP000095765"/>
    </source>
</evidence>
<protein>
    <submittedName>
        <fullName evidence="2">Uncharacterized protein</fullName>
    </submittedName>
</protein>
<sequence length="80" mass="9033">MFNSPLLMQAATAIMLSGDSQIAPYIANRKEYVPWNPMFLEEAKDVIRYYVGNAFNVAIWGFIIIGGVYLVLNILNKYLG</sequence>
<dbReference type="GeneID" id="72465082"/>
<dbReference type="EMBL" id="QVME01000010">
    <property type="protein sequence ID" value="RGE65896.1"/>
    <property type="molecule type" value="Genomic_DNA"/>
</dbReference>
<feature type="transmembrane region" description="Helical" evidence="1">
    <location>
        <begin position="53"/>
        <end position="75"/>
    </location>
</feature>
<dbReference type="Proteomes" id="UP000095765">
    <property type="component" value="Unassembled WGS sequence"/>
</dbReference>
<dbReference type="Proteomes" id="UP000260828">
    <property type="component" value="Unassembled WGS sequence"/>
</dbReference>
<evidence type="ECO:0000313" key="3">
    <source>
        <dbReference type="EMBL" id="RGE65896.1"/>
    </source>
</evidence>
<name>A0A174LRC4_9FIRM</name>
<reference evidence="3 5" key="2">
    <citation type="submission" date="2018-08" db="EMBL/GenBank/DDBJ databases">
        <title>A genome reference for cultivated species of the human gut microbiota.</title>
        <authorList>
            <person name="Zou Y."/>
            <person name="Xue W."/>
            <person name="Luo G."/>
        </authorList>
    </citation>
    <scope>NUCLEOTIDE SEQUENCE [LARGE SCALE GENOMIC DNA]</scope>
    <source>
        <strain evidence="3 5">TF05-12AC</strain>
    </source>
</reference>
<keyword evidence="1" id="KW-0812">Transmembrane</keyword>
<organism evidence="2 4">
    <name type="scientific">Anaerotruncus colihominis</name>
    <dbReference type="NCBI Taxonomy" id="169435"/>
    <lineage>
        <taxon>Bacteria</taxon>
        <taxon>Bacillati</taxon>
        <taxon>Bacillota</taxon>
        <taxon>Clostridia</taxon>
        <taxon>Eubacteriales</taxon>
        <taxon>Oscillospiraceae</taxon>
        <taxon>Anaerotruncus</taxon>
    </lineage>
</organism>
<reference evidence="2 4" key="1">
    <citation type="submission" date="2015-09" db="EMBL/GenBank/DDBJ databases">
        <authorList>
            <consortium name="Pathogen Informatics"/>
        </authorList>
    </citation>
    <scope>NUCLEOTIDE SEQUENCE [LARGE SCALE GENOMIC DNA]</scope>
    <source>
        <strain evidence="2 4">2789STDY5834939</strain>
    </source>
</reference>
<gene>
    <name evidence="3" type="ORF">DXC40_15170</name>
    <name evidence="2" type="ORF">ERS852551_00237</name>
</gene>
<evidence type="ECO:0000313" key="2">
    <source>
        <dbReference type="EMBL" id="CUP25296.1"/>
    </source>
</evidence>
<proteinExistence type="predicted"/>
<evidence type="ECO:0000256" key="1">
    <source>
        <dbReference type="SAM" id="Phobius"/>
    </source>
</evidence>
<keyword evidence="1" id="KW-0472">Membrane</keyword>
<dbReference type="EMBL" id="CZBE01000001">
    <property type="protein sequence ID" value="CUP25296.1"/>
    <property type="molecule type" value="Genomic_DNA"/>
</dbReference>
<dbReference type="AlphaFoldDB" id="A0A174LRC4"/>
<evidence type="ECO:0000313" key="5">
    <source>
        <dbReference type="Proteomes" id="UP000260828"/>
    </source>
</evidence>
<dbReference type="OrthoDB" id="9901523at2"/>
<keyword evidence="1" id="KW-1133">Transmembrane helix</keyword>
<accession>A0A174LRC4</accession>